<comment type="caution">
    <text evidence="11">The sequence shown here is derived from an EMBL/GenBank/DDBJ whole genome shotgun (WGS) entry which is preliminary data.</text>
</comment>
<feature type="domain" description="LITAF" evidence="10">
    <location>
        <begin position="172"/>
        <end position="256"/>
    </location>
</feature>
<evidence type="ECO:0000313" key="11">
    <source>
        <dbReference type="EMBL" id="KAK2820838.1"/>
    </source>
</evidence>
<dbReference type="AlphaFoldDB" id="A0AA88JAN8"/>
<dbReference type="PANTHER" id="PTHR23292:SF35">
    <property type="entry name" value="LITAF DOMAIN-CONTAINING PROTEIN"/>
    <property type="match status" value="1"/>
</dbReference>
<accession>A0AA88JAN8</accession>
<dbReference type="SMART" id="SM00714">
    <property type="entry name" value="LITAF"/>
    <property type="match status" value="1"/>
</dbReference>
<evidence type="ECO:0000256" key="1">
    <source>
        <dbReference type="ARBA" id="ARBA00004125"/>
    </source>
</evidence>
<dbReference type="GO" id="GO:0098574">
    <property type="term" value="C:cytoplasmic side of lysosomal membrane"/>
    <property type="evidence" value="ECO:0007669"/>
    <property type="project" value="TreeGrafter"/>
</dbReference>
<sequence length="257" mass="29310">MENSDEDGLLLLSLSRTQSLELNTDIAPDPEQEQQFESEADAQPESNQEMPEPSIGPQTLTYIEFRMQQLHDRRFLLLRTESFRNRAGYNSGSTTEEMPCEDSDDLSELEAIRRSWRSCWLKGGVGEPGKQRQYHTKWNYLASEMPYGGVYMLPPSQLNQEQTIKTGTITQIPLDSILPVERLGRTSVITRCPFCQEIIATKISRSVSESMWLLCCLCSMMGCIGGCCLIPFFTDSLKEVKHQCPHCQTHIHTYQPF</sequence>
<feature type="compositionally biased region" description="Acidic residues" evidence="8">
    <location>
        <begin position="28"/>
        <end position="42"/>
    </location>
</feature>
<evidence type="ECO:0000256" key="2">
    <source>
        <dbReference type="ARBA" id="ARBA00004414"/>
    </source>
</evidence>
<keyword evidence="5" id="KW-0479">Metal-binding</keyword>
<dbReference type="InterPro" id="IPR006629">
    <property type="entry name" value="LITAF"/>
</dbReference>
<dbReference type="InterPro" id="IPR037519">
    <property type="entry name" value="LITAF_fam"/>
</dbReference>
<keyword evidence="6" id="KW-0862">Zinc</keyword>
<dbReference type="GO" id="GO:0098560">
    <property type="term" value="C:cytoplasmic side of late endosome membrane"/>
    <property type="evidence" value="ECO:0007669"/>
    <property type="project" value="TreeGrafter"/>
</dbReference>
<protein>
    <recommendedName>
        <fullName evidence="10">LITAF domain-containing protein</fullName>
    </recommendedName>
</protein>
<dbReference type="GO" id="GO:0005634">
    <property type="term" value="C:nucleus"/>
    <property type="evidence" value="ECO:0007669"/>
    <property type="project" value="TreeGrafter"/>
</dbReference>
<dbReference type="PROSITE" id="PS51837">
    <property type="entry name" value="LITAF"/>
    <property type="match status" value="1"/>
</dbReference>
<evidence type="ECO:0000256" key="8">
    <source>
        <dbReference type="SAM" id="MobiDB-lite"/>
    </source>
</evidence>
<evidence type="ECO:0000256" key="6">
    <source>
        <dbReference type="ARBA" id="ARBA00022833"/>
    </source>
</evidence>
<evidence type="ECO:0000256" key="9">
    <source>
        <dbReference type="SAM" id="Phobius"/>
    </source>
</evidence>
<gene>
    <name evidence="11" type="ORF">Q5P01_023797</name>
</gene>
<evidence type="ECO:0000259" key="10">
    <source>
        <dbReference type="PROSITE" id="PS51837"/>
    </source>
</evidence>
<proteinExistence type="inferred from homology"/>
<dbReference type="EMBL" id="JAUPFM010000019">
    <property type="protein sequence ID" value="KAK2820838.1"/>
    <property type="molecule type" value="Genomic_DNA"/>
</dbReference>
<keyword evidence="9" id="KW-0812">Transmembrane</keyword>
<keyword evidence="12" id="KW-1185">Reference proteome</keyword>
<dbReference type="Pfam" id="PF10601">
    <property type="entry name" value="zf-LITAF-like"/>
    <property type="match status" value="1"/>
</dbReference>
<name>A0AA88JAN8_CHASR</name>
<dbReference type="Proteomes" id="UP001187415">
    <property type="component" value="Unassembled WGS sequence"/>
</dbReference>
<evidence type="ECO:0000313" key="12">
    <source>
        <dbReference type="Proteomes" id="UP001187415"/>
    </source>
</evidence>
<comment type="similarity">
    <text evidence="4">Belongs to the CDIP1/LITAF family.</text>
</comment>
<organism evidence="11 12">
    <name type="scientific">Channa striata</name>
    <name type="common">Snakehead murrel</name>
    <name type="synonym">Ophicephalus striatus</name>
    <dbReference type="NCBI Taxonomy" id="64152"/>
    <lineage>
        <taxon>Eukaryota</taxon>
        <taxon>Metazoa</taxon>
        <taxon>Chordata</taxon>
        <taxon>Craniata</taxon>
        <taxon>Vertebrata</taxon>
        <taxon>Euteleostomi</taxon>
        <taxon>Actinopterygii</taxon>
        <taxon>Neopterygii</taxon>
        <taxon>Teleostei</taxon>
        <taxon>Neoteleostei</taxon>
        <taxon>Acanthomorphata</taxon>
        <taxon>Anabantaria</taxon>
        <taxon>Anabantiformes</taxon>
        <taxon>Channoidei</taxon>
        <taxon>Channidae</taxon>
        <taxon>Channa</taxon>
    </lineage>
</organism>
<feature type="region of interest" description="Disordered" evidence="8">
    <location>
        <begin position="21"/>
        <end position="56"/>
    </location>
</feature>
<evidence type="ECO:0000256" key="4">
    <source>
        <dbReference type="ARBA" id="ARBA00005975"/>
    </source>
</evidence>
<evidence type="ECO:0000256" key="7">
    <source>
        <dbReference type="ARBA" id="ARBA00023136"/>
    </source>
</evidence>
<evidence type="ECO:0000256" key="3">
    <source>
        <dbReference type="ARBA" id="ARBA00004630"/>
    </source>
</evidence>
<keyword evidence="9" id="KW-1133">Transmembrane helix</keyword>
<dbReference type="GO" id="GO:0008270">
    <property type="term" value="F:zinc ion binding"/>
    <property type="evidence" value="ECO:0007669"/>
    <property type="project" value="TreeGrafter"/>
</dbReference>
<dbReference type="PANTHER" id="PTHR23292">
    <property type="entry name" value="LIPOPOLYSACCHARIDE-INDUCED TUMOR NECROSIS FACTOR-ALPHA FACTOR"/>
    <property type="match status" value="1"/>
</dbReference>
<reference evidence="11" key="1">
    <citation type="submission" date="2023-07" db="EMBL/GenBank/DDBJ databases">
        <title>Chromosome-level Genome Assembly of Striped Snakehead (Channa striata).</title>
        <authorList>
            <person name="Liu H."/>
        </authorList>
    </citation>
    <scope>NUCLEOTIDE SEQUENCE</scope>
    <source>
        <strain evidence="11">Gz</strain>
        <tissue evidence="11">Muscle</tissue>
    </source>
</reference>
<comment type="subcellular location">
    <subcellularLocation>
        <location evidence="1">Endosome membrane</location>
        <topology evidence="1">Peripheral membrane protein</topology>
        <orientation evidence="1">Cytoplasmic side</orientation>
    </subcellularLocation>
    <subcellularLocation>
        <location evidence="2">Late endosome membrane</location>
    </subcellularLocation>
    <subcellularLocation>
        <location evidence="3">Lysosome membrane</location>
        <topology evidence="3">Peripheral membrane protein</topology>
        <orientation evidence="3">Cytoplasmic side</orientation>
    </subcellularLocation>
</comment>
<feature type="transmembrane region" description="Helical" evidence="9">
    <location>
        <begin position="211"/>
        <end position="233"/>
    </location>
</feature>
<evidence type="ECO:0000256" key="5">
    <source>
        <dbReference type="ARBA" id="ARBA00022723"/>
    </source>
</evidence>
<keyword evidence="7 9" id="KW-0472">Membrane</keyword>